<evidence type="ECO:0000313" key="3">
    <source>
        <dbReference type="Proteomes" id="UP000326565"/>
    </source>
</evidence>
<name>A0A5N5XJF9_9EURO</name>
<dbReference type="GO" id="GO:0030638">
    <property type="term" value="P:polyketide metabolic process"/>
    <property type="evidence" value="ECO:0007669"/>
    <property type="project" value="InterPro"/>
</dbReference>
<dbReference type="AlphaFoldDB" id="A0A5N5XJF9"/>
<dbReference type="Proteomes" id="UP000326565">
    <property type="component" value="Unassembled WGS sequence"/>
</dbReference>
<dbReference type="InterPro" id="IPR032710">
    <property type="entry name" value="NTF2-like_dom_sf"/>
</dbReference>
<feature type="compositionally biased region" description="Basic and acidic residues" evidence="1">
    <location>
        <begin position="443"/>
        <end position="453"/>
    </location>
</feature>
<reference evidence="2 3" key="1">
    <citation type="submission" date="2019-04" db="EMBL/GenBank/DDBJ databases">
        <title>Friends and foes A comparative genomics study of 23 Aspergillus species from section Flavi.</title>
        <authorList>
            <consortium name="DOE Joint Genome Institute"/>
            <person name="Kjaerbolling I."/>
            <person name="Vesth T."/>
            <person name="Frisvad J.C."/>
            <person name="Nybo J.L."/>
            <person name="Theobald S."/>
            <person name="Kildgaard S."/>
            <person name="Isbrandt T."/>
            <person name="Kuo A."/>
            <person name="Sato A."/>
            <person name="Lyhne E.K."/>
            <person name="Kogle M.E."/>
            <person name="Wiebenga A."/>
            <person name="Kun R.S."/>
            <person name="Lubbers R.J."/>
            <person name="Makela M.R."/>
            <person name="Barry K."/>
            <person name="Chovatia M."/>
            <person name="Clum A."/>
            <person name="Daum C."/>
            <person name="Haridas S."/>
            <person name="He G."/>
            <person name="LaButti K."/>
            <person name="Lipzen A."/>
            <person name="Mondo S."/>
            <person name="Riley R."/>
            <person name="Salamov A."/>
            <person name="Simmons B.A."/>
            <person name="Magnuson J.K."/>
            <person name="Henrissat B."/>
            <person name="Mortensen U.H."/>
            <person name="Larsen T.O."/>
            <person name="Devries R.P."/>
            <person name="Grigoriev I.V."/>
            <person name="Machida M."/>
            <person name="Baker S.E."/>
            <person name="Andersen M.R."/>
        </authorList>
    </citation>
    <scope>NUCLEOTIDE SEQUENCE [LARGE SCALE GENOMIC DNA]</scope>
    <source>
        <strain evidence="2 3">CBS 151.66</strain>
    </source>
</reference>
<feature type="region of interest" description="Disordered" evidence="1">
    <location>
        <begin position="402"/>
        <end position="504"/>
    </location>
</feature>
<dbReference type="PANTHER" id="PTHR38436">
    <property type="entry name" value="POLYKETIDE CYCLASE SNOAL-LIKE DOMAIN"/>
    <property type="match status" value="1"/>
</dbReference>
<keyword evidence="3" id="KW-1185">Reference proteome</keyword>
<dbReference type="OrthoDB" id="5440at2759"/>
<dbReference type="EMBL" id="ML732149">
    <property type="protein sequence ID" value="KAB8079632.1"/>
    <property type="molecule type" value="Genomic_DNA"/>
</dbReference>
<feature type="compositionally biased region" description="Polar residues" evidence="1">
    <location>
        <begin position="485"/>
        <end position="494"/>
    </location>
</feature>
<evidence type="ECO:0008006" key="4">
    <source>
        <dbReference type="Google" id="ProtNLM"/>
    </source>
</evidence>
<evidence type="ECO:0000313" key="2">
    <source>
        <dbReference type="EMBL" id="KAB8079632.1"/>
    </source>
</evidence>
<gene>
    <name evidence="2" type="ORF">BDV29DRAFT_959</name>
</gene>
<accession>A0A5N5XJF9</accession>
<evidence type="ECO:0000256" key="1">
    <source>
        <dbReference type="SAM" id="MobiDB-lite"/>
    </source>
</evidence>
<dbReference type="Gene3D" id="3.10.450.50">
    <property type="match status" value="1"/>
</dbReference>
<sequence>MALISINAPGATGFLYNNATGKARLCISAETDEFDTEILKNWRDEGFDVIYVPYDGGGKEYVAKLKSVKEGLGVGENYAVIAFGDAASFCLDYYLKPTNGSRLCALIAYYPTNIPDTRSRYPPTIRILTHLAGTTVDVTTTPTLVGLQGKKKRTTRRLDPGIGTGERLSIGHMAYTYEYAQPGFAEHDLDEYDRLACDLAFSRSLQVLRKGFNRDVDLEERWEEHVEAKFFSMNLSNTMEPYVTHLNPTVTYTPTVSGGIGNRALRKFYDQSFLRALPPSMRLRLISRTIGADRVVDELHVAFQHTQEVPWMLPGVPPTDKQVEIILVSIVSLRAGRLYSEHVYWDQASILVQVGLLDPKLVPQGVQGVDRLPVVGRESARRILEENPEVEGKDYHNRLIRRAKAKKKGKDRVTPGVEESGTEYFKSDAEKPLKNGQGKGKMVQREPPEHGPEGDENDDEEHEQNGQNGQNGKNEQEEENGQDGAQTPTQSKGSASVEDANDEE</sequence>
<dbReference type="InterPro" id="IPR009959">
    <property type="entry name" value="Cyclase_SnoaL-like"/>
</dbReference>
<dbReference type="PANTHER" id="PTHR38436:SF3">
    <property type="entry name" value="CARBOXYMETHYLENEBUTENOLIDASE-RELATED"/>
    <property type="match status" value="1"/>
</dbReference>
<protein>
    <recommendedName>
        <fullName evidence="4">Dienelactone hydrolase</fullName>
    </recommendedName>
</protein>
<organism evidence="2 3">
    <name type="scientific">Aspergillus leporis</name>
    <dbReference type="NCBI Taxonomy" id="41062"/>
    <lineage>
        <taxon>Eukaryota</taxon>
        <taxon>Fungi</taxon>
        <taxon>Dikarya</taxon>
        <taxon>Ascomycota</taxon>
        <taxon>Pezizomycotina</taxon>
        <taxon>Eurotiomycetes</taxon>
        <taxon>Eurotiomycetidae</taxon>
        <taxon>Eurotiales</taxon>
        <taxon>Aspergillaceae</taxon>
        <taxon>Aspergillus</taxon>
        <taxon>Aspergillus subgen. Circumdati</taxon>
    </lineage>
</organism>
<dbReference type="SUPFAM" id="SSF54427">
    <property type="entry name" value="NTF2-like"/>
    <property type="match status" value="1"/>
</dbReference>
<proteinExistence type="predicted"/>